<reference evidence="1" key="1">
    <citation type="journal article" date="2007" name="Science">
        <title>Draft genome of the filarial nematode parasite Brugia malayi.</title>
        <authorList>
            <person name="Ghedin E."/>
            <person name="Wang S."/>
            <person name="Spiro D."/>
            <person name="Caler E."/>
            <person name="Zhao Q."/>
            <person name="Crabtree J."/>
            <person name="Allen J.E."/>
            <person name="Delcher A.L."/>
            <person name="Guiliano D.B."/>
            <person name="Miranda-Saavedra D."/>
            <person name="Angiuoli S.V."/>
            <person name="Creasy T."/>
            <person name="Amedeo P."/>
            <person name="Haas B."/>
            <person name="El-Sayed N.M."/>
            <person name="Wortman J.R."/>
            <person name="Feldblyum T."/>
            <person name="Tallon L."/>
            <person name="Schatz M."/>
            <person name="Shumway M."/>
            <person name="Koo H."/>
            <person name="Salzberg S.L."/>
            <person name="Schobel S."/>
            <person name="Pertea M."/>
            <person name="Pop M."/>
            <person name="White O."/>
            <person name="Barton G.J."/>
            <person name="Carlow C.K."/>
            <person name="Crawford M.J."/>
            <person name="Daub J."/>
            <person name="Dimmic M.W."/>
            <person name="Estes C.F."/>
            <person name="Foster J.M."/>
            <person name="Ganatra M."/>
            <person name="Gregory W.F."/>
            <person name="Johnson N.M."/>
            <person name="Jin J."/>
            <person name="Komuniecki R."/>
            <person name="Korf I."/>
            <person name="Kumar S."/>
            <person name="Laney S."/>
            <person name="Li B.W."/>
            <person name="Li W."/>
            <person name="Lindblom T.H."/>
            <person name="Lustigman S."/>
            <person name="Ma D."/>
            <person name="Maina C.V."/>
            <person name="Martin D.M."/>
            <person name="McCarter J.P."/>
            <person name="McReynolds L."/>
            <person name="Mitreva M."/>
            <person name="Nutman T.B."/>
            <person name="Parkinson J."/>
            <person name="Peregrin-Alvarez J.M."/>
            <person name="Poole C."/>
            <person name="Ren Q."/>
            <person name="Saunders L."/>
            <person name="Sluder A.E."/>
            <person name="Smith K."/>
            <person name="Stanke M."/>
            <person name="Unnasch T.R."/>
            <person name="Ware J."/>
            <person name="Wei A.D."/>
            <person name="Weil G."/>
            <person name="Williams D.J."/>
            <person name="Zhang Y."/>
            <person name="Williams S.A."/>
            <person name="Fraser-Liggett C."/>
            <person name="Slatko B."/>
            <person name="Blaxter M.L."/>
            <person name="Scott A.L."/>
        </authorList>
    </citation>
    <scope>NUCLEOTIDE SEQUENCE</scope>
    <source>
        <strain evidence="1">FR3</strain>
    </source>
</reference>
<name>A0A1I9G601_BRUMA</name>
<sequence length="43" mass="4866">MKKGKIIIWSRPVANTGALFNVWNKTVCKLMSDVPKINHKLAN</sequence>
<accession>A0A1I9G601</accession>
<reference evidence="1" key="2">
    <citation type="submission" date="2012-12" db="EMBL/GenBank/DDBJ databases">
        <authorList>
            <consortium name="WormBase Consortium"/>
            <person name="Ghedin E."/>
            <person name="Paulini M."/>
        </authorList>
    </citation>
    <scope>NUCLEOTIDE SEQUENCE</scope>
    <source>
        <strain evidence="1">FR3</strain>
    </source>
</reference>
<evidence type="ECO:0000313" key="1">
    <source>
        <dbReference type="EMBL" id="CDQ02250.1"/>
    </source>
</evidence>
<dbReference type="EMBL" id="LN857024">
    <property type="protein sequence ID" value="CDQ02250.1"/>
    <property type="molecule type" value="Genomic_DNA"/>
</dbReference>
<proteinExistence type="predicted"/>
<dbReference type="AlphaFoldDB" id="A0A1I9G601"/>
<protein>
    <submittedName>
        <fullName evidence="1">Bm1630</fullName>
    </submittedName>
</protein>
<organism evidence="1">
    <name type="scientific">Brugia malayi</name>
    <name type="common">Filarial nematode worm</name>
    <dbReference type="NCBI Taxonomy" id="6279"/>
    <lineage>
        <taxon>Eukaryota</taxon>
        <taxon>Metazoa</taxon>
        <taxon>Ecdysozoa</taxon>
        <taxon>Nematoda</taxon>
        <taxon>Chromadorea</taxon>
        <taxon>Rhabditida</taxon>
        <taxon>Spirurina</taxon>
        <taxon>Spiruromorpha</taxon>
        <taxon>Filarioidea</taxon>
        <taxon>Onchocercidae</taxon>
        <taxon>Brugia</taxon>
    </lineage>
</organism>
<gene>
    <name evidence="1" type="primary">Bm1630</name>
    <name evidence="1" type="ORF">BM_Bm1630</name>
</gene>